<feature type="compositionally biased region" description="Basic and acidic residues" evidence="1">
    <location>
        <begin position="37"/>
        <end position="46"/>
    </location>
</feature>
<dbReference type="AlphaFoldDB" id="A0A9P0CK80"/>
<feature type="compositionally biased region" description="Basic and acidic residues" evidence="1">
    <location>
        <begin position="1"/>
        <end position="11"/>
    </location>
</feature>
<sequence>MSGADAGHDSMRTVGSRVLRRRAPAPVTQEATAQQLREVEAIHSAEEQEAPLPAGSPTVRRTARRRPRTERIKWSRELNIDVMRAYYYVNQCDDNPLSGWRHSLHCEFTRRHPELQLTEQNIADRKNFIIRKGFLTHTELACIRREVGNLINQEQVVQNDLEQRPEHLAQQEELITPQEDLINRRRRHSVTQQRMAEKFYSLLSHYQDTDPLIRPALPKLKSIFKANYNIKMTNEIVKEYLTTPRTLEEVHLAIYCAAVFILELNGINQQAIRMPFNENESQPNADVDQIENTDDPDNQPQSDEDNIALDSDYEL</sequence>
<protein>
    <submittedName>
        <fullName evidence="2">Uncharacterized protein</fullName>
    </submittedName>
</protein>
<proteinExistence type="predicted"/>
<evidence type="ECO:0000313" key="3">
    <source>
        <dbReference type="Proteomes" id="UP001153636"/>
    </source>
</evidence>
<accession>A0A9P0CK80</accession>
<reference evidence="2" key="1">
    <citation type="submission" date="2022-01" db="EMBL/GenBank/DDBJ databases">
        <authorList>
            <person name="King R."/>
        </authorList>
    </citation>
    <scope>NUCLEOTIDE SEQUENCE</scope>
</reference>
<evidence type="ECO:0000313" key="2">
    <source>
        <dbReference type="EMBL" id="CAH1103051.1"/>
    </source>
</evidence>
<evidence type="ECO:0000256" key="1">
    <source>
        <dbReference type="SAM" id="MobiDB-lite"/>
    </source>
</evidence>
<dbReference type="OrthoDB" id="6775200at2759"/>
<feature type="compositionally biased region" description="Acidic residues" evidence="1">
    <location>
        <begin position="288"/>
        <end position="315"/>
    </location>
</feature>
<feature type="region of interest" description="Disordered" evidence="1">
    <location>
        <begin position="279"/>
        <end position="315"/>
    </location>
</feature>
<gene>
    <name evidence="2" type="ORF">PSYICH_LOCUS4510</name>
</gene>
<organism evidence="2 3">
    <name type="scientific">Psylliodes chrysocephalus</name>
    <dbReference type="NCBI Taxonomy" id="3402493"/>
    <lineage>
        <taxon>Eukaryota</taxon>
        <taxon>Metazoa</taxon>
        <taxon>Ecdysozoa</taxon>
        <taxon>Arthropoda</taxon>
        <taxon>Hexapoda</taxon>
        <taxon>Insecta</taxon>
        <taxon>Pterygota</taxon>
        <taxon>Neoptera</taxon>
        <taxon>Endopterygota</taxon>
        <taxon>Coleoptera</taxon>
        <taxon>Polyphaga</taxon>
        <taxon>Cucujiformia</taxon>
        <taxon>Chrysomeloidea</taxon>
        <taxon>Chrysomelidae</taxon>
        <taxon>Galerucinae</taxon>
        <taxon>Alticini</taxon>
        <taxon>Psylliodes</taxon>
    </lineage>
</organism>
<dbReference type="Proteomes" id="UP001153636">
    <property type="component" value="Chromosome 14"/>
</dbReference>
<feature type="region of interest" description="Disordered" evidence="1">
    <location>
        <begin position="1"/>
        <end position="68"/>
    </location>
</feature>
<keyword evidence="3" id="KW-1185">Reference proteome</keyword>
<dbReference type="EMBL" id="OV651826">
    <property type="protein sequence ID" value="CAH1103051.1"/>
    <property type="molecule type" value="Genomic_DNA"/>
</dbReference>
<name>A0A9P0CK80_9CUCU</name>